<organism evidence="1 2">
    <name type="scientific">Helicobacter pylori (strain India7)</name>
    <dbReference type="NCBI Taxonomy" id="907238"/>
    <lineage>
        <taxon>Bacteria</taxon>
        <taxon>Pseudomonadati</taxon>
        <taxon>Campylobacterota</taxon>
        <taxon>Epsilonproteobacteria</taxon>
        <taxon>Campylobacterales</taxon>
        <taxon>Helicobacteraceae</taxon>
        <taxon>Helicobacter</taxon>
    </lineage>
</organism>
<reference evidence="2" key="1">
    <citation type="submission" date="2010-11" db="EMBL/GenBank/DDBJ databases">
        <title>Genome sequence of Helicobacter pylori strain India7.</title>
        <authorList>
            <person name="Kersulyte D."/>
            <person name="Mukhopadhyay A."/>
            <person name="Choudhury A."/>
            <person name="Nair G.B."/>
            <person name="Berg D.E."/>
        </authorList>
    </citation>
    <scope>NUCLEOTIDE SEQUENCE [LARGE SCALE GENOMIC DNA]</scope>
    <source>
        <strain evidence="2">India7</strain>
    </source>
</reference>
<accession>E8QEN8</accession>
<dbReference type="EMBL" id="CP002331">
    <property type="protein sequence ID" value="ADU79544.1"/>
    <property type="molecule type" value="Genomic_DNA"/>
</dbReference>
<gene>
    <name evidence="1" type="ordered locus">HPIN_01440</name>
</gene>
<dbReference type="AlphaFoldDB" id="E8QEN8"/>
<name>E8QEN8_HELP7</name>
<sequence length="47" mass="5535">MLVLGIFIHSLEYICIGMYLERYSAKAFFVILEKFCHFLLLVFLVSC</sequence>
<protein>
    <submittedName>
        <fullName evidence="1">Uncharacterized protein</fullName>
    </submittedName>
</protein>
<evidence type="ECO:0000313" key="1">
    <source>
        <dbReference type="EMBL" id="ADU79544.1"/>
    </source>
</evidence>
<proteinExistence type="predicted"/>
<dbReference type="Proteomes" id="UP000009059">
    <property type="component" value="Chromosome"/>
</dbReference>
<dbReference type="HOGENOM" id="CLU_3168834_0_0_7"/>
<dbReference type="KEGG" id="hpn:HPIN_01440"/>
<evidence type="ECO:0000313" key="2">
    <source>
        <dbReference type="Proteomes" id="UP000009059"/>
    </source>
</evidence>
<dbReference type="PATRIC" id="fig|907238.3.peg.287"/>